<name>A0A1Y1ZXL9_9PLEO</name>
<feature type="compositionally biased region" description="Polar residues" evidence="2">
    <location>
        <begin position="223"/>
        <end position="239"/>
    </location>
</feature>
<feature type="region of interest" description="Disordered" evidence="2">
    <location>
        <begin position="218"/>
        <end position="249"/>
    </location>
</feature>
<evidence type="ECO:0000313" key="3">
    <source>
        <dbReference type="EMBL" id="ORY14996.1"/>
    </source>
</evidence>
<feature type="region of interest" description="Disordered" evidence="2">
    <location>
        <begin position="134"/>
        <end position="156"/>
    </location>
</feature>
<dbReference type="OrthoDB" id="3647228at2759"/>
<feature type="compositionally biased region" description="Polar residues" evidence="2">
    <location>
        <begin position="317"/>
        <end position="329"/>
    </location>
</feature>
<dbReference type="EMBL" id="MCFA01000028">
    <property type="protein sequence ID" value="ORY14996.1"/>
    <property type="molecule type" value="Genomic_DNA"/>
</dbReference>
<feature type="region of interest" description="Disordered" evidence="2">
    <location>
        <begin position="262"/>
        <end position="339"/>
    </location>
</feature>
<feature type="region of interest" description="Disordered" evidence="2">
    <location>
        <begin position="353"/>
        <end position="406"/>
    </location>
</feature>
<sequence>MTTPFEDPASLLWKHQLKREHAHLLDRIKKLETRHEVYDERIKVSEMAARNMQAVKDDMHKMAQRIAAIESDDDEMRKTIGEFEIAKLSKRREDDETAMKMQQKLSALESQCRDIKADFEQVELANQAAMKKAQEMESKLSGQGKGSEKLARKNDPNEVANLMSRLDAMESRRNEEVRQIRAMQTRVVSLEKTCQSYGAKNGQFHAEVTRLSAMLRSGEGKQVPSSEATTVRFESSNPAEVQVPASPLGQTVNLRGQAEYSPTFSAHQRRTARNFARPSQHEAQIPQTQIEVQTQTPKEGRQQGEANEGKKRKAPATYSQRQTRSQAQPKQGKLGVNVGRRSKIVVLKVRYKESSTNLAGARSSKRPTNSSYRSRVSAKKLPGPASTPAPSAKRKRRDIPQPDDMETFIAAVMGTM</sequence>
<organism evidence="3 4">
    <name type="scientific">Clohesyomyces aquaticus</name>
    <dbReference type="NCBI Taxonomy" id="1231657"/>
    <lineage>
        <taxon>Eukaryota</taxon>
        <taxon>Fungi</taxon>
        <taxon>Dikarya</taxon>
        <taxon>Ascomycota</taxon>
        <taxon>Pezizomycotina</taxon>
        <taxon>Dothideomycetes</taxon>
        <taxon>Pleosporomycetidae</taxon>
        <taxon>Pleosporales</taxon>
        <taxon>Lindgomycetaceae</taxon>
        <taxon>Clohesyomyces</taxon>
    </lineage>
</organism>
<keyword evidence="4" id="KW-1185">Reference proteome</keyword>
<reference evidence="3 4" key="1">
    <citation type="submission" date="2016-07" db="EMBL/GenBank/DDBJ databases">
        <title>Pervasive Adenine N6-methylation of Active Genes in Fungi.</title>
        <authorList>
            <consortium name="DOE Joint Genome Institute"/>
            <person name="Mondo S.J."/>
            <person name="Dannebaum R.O."/>
            <person name="Kuo R.C."/>
            <person name="Labutti K."/>
            <person name="Haridas S."/>
            <person name="Kuo A."/>
            <person name="Salamov A."/>
            <person name="Ahrendt S.R."/>
            <person name="Lipzen A."/>
            <person name="Sullivan W."/>
            <person name="Andreopoulos W.B."/>
            <person name="Clum A."/>
            <person name="Lindquist E."/>
            <person name="Daum C."/>
            <person name="Ramamoorthy G.K."/>
            <person name="Gryganskyi A."/>
            <person name="Culley D."/>
            <person name="Magnuson J.K."/>
            <person name="James T.Y."/>
            <person name="O'Malley M.A."/>
            <person name="Stajich J.E."/>
            <person name="Spatafora J.W."/>
            <person name="Visel A."/>
            <person name="Grigoriev I.V."/>
        </authorList>
    </citation>
    <scope>NUCLEOTIDE SEQUENCE [LARGE SCALE GENOMIC DNA]</scope>
    <source>
        <strain evidence="3 4">CBS 115471</strain>
    </source>
</reference>
<dbReference type="Proteomes" id="UP000193144">
    <property type="component" value="Unassembled WGS sequence"/>
</dbReference>
<evidence type="ECO:0000313" key="4">
    <source>
        <dbReference type="Proteomes" id="UP000193144"/>
    </source>
</evidence>
<keyword evidence="1" id="KW-0175">Coiled coil</keyword>
<protein>
    <submittedName>
        <fullName evidence="3">Uncharacterized protein</fullName>
    </submittedName>
</protein>
<dbReference type="AlphaFoldDB" id="A0A1Y1ZXL9"/>
<feature type="compositionally biased region" description="Basic and acidic residues" evidence="2">
    <location>
        <begin position="146"/>
        <end position="156"/>
    </location>
</feature>
<accession>A0A1Y1ZXL9</accession>
<evidence type="ECO:0000256" key="1">
    <source>
        <dbReference type="SAM" id="Coils"/>
    </source>
</evidence>
<comment type="caution">
    <text evidence="3">The sequence shown here is derived from an EMBL/GenBank/DDBJ whole genome shotgun (WGS) entry which is preliminary data.</text>
</comment>
<gene>
    <name evidence="3" type="ORF">BCR34DRAFT_598702</name>
</gene>
<feature type="coiled-coil region" evidence="1">
    <location>
        <begin position="14"/>
        <end position="72"/>
    </location>
</feature>
<feature type="compositionally biased region" description="Polar residues" evidence="2">
    <location>
        <begin position="281"/>
        <end position="297"/>
    </location>
</feature>
<proteinExistence type="predicted"/>
<evidence type="ECO:0000256" key="2">
    <source>
        <dbReference type="SAM" id="MobiDB-lite"/>
    </source>
</evidence>